<evidence type="ECO:0000313" key="3">
    <source>
        <dbReference type="EMBL" id="KAK5946566.1"/>
    </source>
</evidence>
<evidence type="ECO:0000313" key="4">
    <source>
        <dbReference type="Proteomes" id="UP001334248"/>
    </source>
</evidence>
<keyword evidence="1" id="KW-1133">Transmembrane helix</keyword>
<reference evidence="3 4" key="1">
    <citation type="journal article" date="2023" name="Res Sq">
        <title>Genomic and morphological characterization of Knufia obscura isolated from the Mars 2020 spacecraft assembly facility.</title>
        <authorList>
            <person name="Chander A.M."/>
            <person name="Teixeira M.M."/>
            <person name="Singh N.K."/>
            <person name="Williams M.P."/>
            <person name="Parker C.W."/>
            <person name="Leo P."/>
            <person name="Stajich J.E."/>
            <person name="Torok T."/>
            <person name="Tighe S."/>
            <person name="Mason C.E."/>
            <person name="Venkateswaran K."/>
        </authorList>
    </citation>
    <scope>NUCLEOTIDE SEQUENCE [LARGE SCALE GENOMIC DNA]</scope>
    <source>
        <strain evidence="3 4">CCFEE 5817</strain>
    </source>
</reference>
<dbReference type="Pfam" id="PF01757">
    <property type="entry name" value="Acyl_transf_3"/>
    <property type="match status" value="1"/>
</dbReference>
<feature type="transmembrane region" description="Helical" evidence="1">
    <location>
        <begin position="373"/>
        <end position="390"/>
    </location>
</feature>
<dbReference type="PANTHER" id="PTHR23028:SF134">
    <property type="entry name" value="PUTATIVE (AFU_ORTHOLOGUE AFUA_4G08520)-RELATED"/>
    <property type="match status" value="1"/>
</dbReference>
<dbReference type="InterPro" id="IPR002656">
    <property type="entry name" value="Acyl_transf_3_dom"/>
</dbReference>
<keyword evidence="1" id="KW-0472">Membrane</keyword>
<dbReference type="Proteomes" id="UP001334248">
    <property type="component" value="Unassembled WGS sequence"/>
</dbReference>
<keyword evidence="1" id="KW-0812">Transmembrane</keyword>
<evidence type="ECO:0000256" key="1">
    <source>
        <dbReference type="SAM" id="Phobius"/>
    </source>
</evidence>
<dbReference type="EMBL" id="JAVHJV010000001">
    <property type="protein sequence ID" value="KAK5946566.1"/>
    <property type="molecule type" value="Genomic_DNA"/>
</dbReference>
<name>A0ABR0S191_9EURO</name>
<sequence length="530" mass="60108">MSTHDQGLLLDDVYSSSDDSTLLEKELDTSISTSSTRLTRLKRTFLRRIDQNAFLETFVHYNLLLLRFLTPSFLHHLLNRRTHPSTDEEAPTPSPPNTIKCLDGLRGIACLIVFNFHFLYPYTYTVIHGYGAEVANLEDRAKFLHYHQLPFISLLYRGRAMVHVFFAISGYVLSRKFLKLVGAGSHAQAYKALSSAVFRRGFRLFLPVTVGNLLVVIALRLGLYNGTAAVLRGEVGLPGDTGPRNWVSAMPEEHPRILGSAYAQLVDCYHQWARWINPWTWEIVYGDYDPHTWTIPLEFRSSMVLFLVLVGTAGLRGRWRLAVIVGLCGYCLRMVRWEVAIFLGGVVVAQIDLMWGTFEVVPDRGLLVRTGQWVLFVAGLYLLASPDIWAEVTPGYRFLSSITPEGYAWGWLYLFWYPFGAVIVVHCVTNLVSLRRVFERPVCQYFGRISFAFYLVHGPVLHALGFALMPRIWRVTGYGDGYGGNVGFVTGLALGWGVLLCFSVWLGDIFWRVVNVPCTKLTRQIECWLS</sequence>
<feature type="transmembrane region" description="Helical" evidence="1">
    <location>
        <begin position="410"/>
        <end position="433"/>
    </location>
</feature>
<protein>
    <recommendedName>
        <fullName evidence="2">Acyltransferase 3 domain-containing protein</fullName>
    </recommendedName>
</protein>
<proteinExistence type="predicted"/>
<feature type="transmembrane region" description="Helical" evidence="1">
    <location>
        <begin position="204"/>
        <end position="223"/>
    </location>
</feature>
<accession>A0ABR0S191</accession>
<gene>
    <name evidence="3" type="ORF">PMZ80_000709</name>
</gene>
<comment type="caution">
    <text evidence="3">The sequence shown here is derived from an EMBL/GenBank/DDBJ whole genome shotgun (WGS) entry which is preliminary data.</text>
</comment>
<feature type="transmembrane region" description="Helical" evidence="1">
    <location>
        <begin position="488"/>
        <end position="511"/>
    </location>
</feature>
<feature type="transmembrane region" description="Helical" evidence="1">
    <location>
        <begin position="341"/>
        <end position="361"/>
    </location>
</feature>
<dbReference type="RefSeq" id="XP_064734656.1">
    <property type="nucleotide sequence ID" value="XM_064869159.1"/>
</dbReference>
<dbReference type="PANTHER" id="PTHR23028">
    <property type="entry name" value="ACETYLTRANSFERASE"/>
    <property type="match status" value="1"/>
</dbReference>
<dbReference type="InterPro" id="IPR050879">
    <property type="entry name" value="Acyltransferase_3"/>
</dbReference>
<evidence type="ECO:0000259" key="2">
    <source>
        <dbReference type="Pfam" id="PF01757"/>
    </source>
</evidence>
<feature type="domain" description="Acyltransferase 3" evidence="2">
    <location>
        <begin position="100"/>
        <end position="509"/>
    </location>
</feature>
<dbReference type="GeneID" id="89994158"/>
<organism evidence="3 4">
    <name type="scientific">Knufia obscura</name>
    <dbReference type="NCBI Taxonomy" id="1635080"/>
    <lineage>
        <taxon>Eukaryota</taxon>
        <taxon>Fungi</taxon>
        <taxon>Dikarya</taxon>
        <taxon>Ascomycota</taxon>
        <taxon>Pezizomycotina</taxon>
        <taxon>Eurotiomycetes</taxon>
        <taxon>Chaetothyriomycetidae</taxon>
        <taxon>Chaetothyriales</taxon>
        <taxon>Trichomeriaceae</taxon>
        <taxon>Knufia</taxon>
    </lineage>
</organism>
<feature type="transmembrane region" description="Helical" evidence="1">
    <location>
        <begin position="445"/>
        <end position="468"/>
    </location>
</feature>
<keyword evidence="4" id="KW-1185">Reference proteome</keyword>